<organism evidence="1 2">
    <name type="scientific">Stephania cephalantha</name>
    <dbReference type="NCBI Taxonomy" id="152367"/>
    <lineage>
        <taxon>Eukaryota</taxon>
        <taxon>Viridiplantae</taxon>
        <taxon>Streptophyta</taxon>
        <taxon>Embryophyta</taxon>
        <taxon>Tracheophyta</taxon>
        <taxon>Spermatophyta</taxon>
        <taxon>Magnoliopsida</taxon>
        <taxon>Ranunculales</taxon>
        <taxon>Menispermaceae</taxon>
        <taxon>Menispermoideae</taxon>
        <taxon>Cissampelideae</taxon>
        <taxon>Stephania</taxon>
    </lineage>
</organism>
<reference evidence="1 2" key="1">
    <citation type="submission" date="2024-01" db="EMBL/GenBank/DDBJ databases">
        <title>Genome assemblies of Stephania.</title>
        <authorList>
            <person name="Yang L."/>
        </authorList>
    </citation>
    <scope>NUCLEOTIDE SEQUENCE [LARGE SCALE GENOMIC DNA]</scope>
    <source>
        <strain evidence="1">JXDWG</strain>
        <tissue evidence="1">Leaf</tissue>
    </source>
</reference>
<name>A0AAP0L960_9MAGN</name>
<proteinExistence type="predicted"/>
<evidence type="ECO:0000313" key="1">
    <source>
        <dbReference type="EMBL" id="KAK9166716.1"/>
    </source>
</evidence>
<dbReference type="AlphaFoldDB" id="A0AAP0L960"/>
<gene>
    <name evidence="1" type="ORF">Scep_001907</name>
</gene>
<keyword evidence="2" id="KW-1185">Reference proteome</keyword>
<dbReference type="Proteomes" id="UP001419268">
    <property type="component" value="Unassembled WGS sequence"/>
</dbReference>
<protein>
    <submittedName>
        <fullName evidence="1">Uncharacterized protein</fullName>
    </submittedName>
</protein>
<evidence type="ECO:0000313" key="2">
    <source>
        <dbReference type="Proteomes" id="UP001419268"/>
    </source>
</evidence>
<sequence>MGLTSWHIGLTLWEDEGTMREMKKPRQAIRRKKNEVKIIKVLTAPWKVRDSAKEVCIGCRIY</sequence>
<accession>A0AAP0L960</accession>
<comment type="caution">
    <text evidence="1">The sequence shown here is derived from an EMBL/GenBank/DDBJ whole genome shotgun (WGS) entry which is preliminary data.</text>
</comment>
<dbReference type="EMBL" id="JBBNAG010000001">
    <property type="protein sequence ID" value="KAK9166716.1"/>
    <property type="molecule type" value="Genomic_DNA"/>
</dbReference>